<evidence type="ECO:0000313" key="4">
    <source>
        <dbReference type="Proteomes" id="UP000037558"/>
    </source>
</evidence>
<dbReference type="OrthoDB" id="9780518at2"/>
<accession>A0A0M0KQK4</accession>
<dbReference type="GO" id="GO:0005829">
    <property type="term" value="C:cytosol"/>
    <property type="evidence" value="ECO:0007669"/>
    <property type="project" value="TreeGrafter"/>
</dbReference>
<dbReference type="InterPro" id="IPR019949">
    <property type="entry name" value="CmoO-like"/>
</dbReference>
<dbReference type="Pfam" id="PF00296">
    <property type="entry name" value="Bac_luciferase"/>
    <property type="match status" value="1"/>
</dbReference>
<dbReference type="InterPro" id="IPR036661">
    <property type="entry name" value="Luciferase-like_sf"/>
</dbReference>
<evidence type="ECO:0000259" key="2">
    <source>
        <dbReference type="Pfam" id="PF00296"/>
    </source>
</evidence>
<dbReference type="NCBIfam" id="TIGR03558">
    <property type="entry name" value="oxido_grp_1"/>
    <property type="match status" value="1"/>
</dbReference>
<keyword evidence="4" id="KW-1185">Reference proteome</keyword>
<dbReference type="InterPro" id="IPR011251">
    <property type="entry name" value="Luciferase-like_dom"/>
</dbReference>
<sequence length="333" mass="36969">MTKLSILDQSPVSAGSTPEMALKNTVRLAQEAEKMGYSRFWVSEHHDTRSLAGSSPEVLISYLAASTEKIRVGSGGVMLPHYSSYKVAENFRILEALAPGRIDLGIGRAPGGMPNATRALQDGNPKDIRRYPEQIDDLLSYLHDQLPENHPYEGLSATPILSHAPELWMLGSSGSSAQLAAEKGLSFTFAHFINGYDGPAAVRFYRNNFKPSAFNEKPNVIVSIFVVCAETQEEAEELASSIDLSILSIEKGMRTEGIPSVETAKNYPYSAYDWSRIRENRQRIIVGTPQKVKETVTRLQELYGADEFMMVSLMHDMDAKIKSYELLAKEFQL</sequence>
<feature type="domain" description="Luciferase-like" evidence="2">
    <location>
        <begin position="6"/>
        <end position="303"/>
    </location>
</feature>
<dbReference type="PANTHER" id="PTHR30137">
    <property type="entry name" value="LUCIFERASE-LIKE MONOOXYGENASE"/>
    <property type="match status" value="1"/>
</dbReference>
<dbReference type="GO" id="GO:0016705">
    <property type="term" value="F:oxidoreductase activity, acting on paired donors, with incorporation or reduction of molecular oxygen"/>
    <property type="evidence" value="ECO:0007669"/>
    <property type="project" value="InterPro"/>
</dbReference>
<dbReference type="Gene3D" id="3.20.20.30">
    <property type="entry name" value="Luciferase-like domain"/>
    <property type="match status" value="1"/>
</dbReference>
<dbReference type="STRING" id="284581.AMD01_19250"/>
<dbReference type="SUPFAM" id="SSF51679">
    <property type="entry name" value="Bacterial luciferase-like"/>
    <property type="match status" value="1"/>
</dbReference>
<name>A0A0M0KQK4_9BACI</name>
<evidence type="ECO:0000313" key="3">
    <source>
        <dbReference type="EMBL" id="KOO41089.1"/>
    </source>
</evidence>
<dbReference type="EMBL" id="LILC01000030">
    <property type="protein sequence ID" value="KOO41089.1"/>
    <property type="molecule type" value="Genomic_DNA"/>
</dbReference>
<dbReference type="Proteomes" id="UP000037558">
    <property type="component" value="Unassembled WGS sequence"/>
</dbReference>
<dbReference type="AlphaFoldDB" id="A0A0M0KQK4"/>
<comment type="caution">
    <text evidence="3">The sequence shown here is derived from an EMBL/GenBank/DDBJ whole genome shotgun (WGS) entry which is preliminary data.</text>
</comment>
<dbReference type="PANTHER" id="PTHR30137:SF19">
    <property type="entry name" value="LUCIFERASE-LIKE MONOOXYGENASE"/>
    <property type="match status" value="1"/>
</dbReference>
<dbReference type="FunFam" id="3.20.20.30:FF:000002">
    <property type="entry name" value="LLM class flavin-dependent oxidoreductase"/>
    <property type="match status" value="1"/>
</dbReference>
<evidence type="ECO:0000256" key="1">
    <source>
        <dbReference type="ARBA" id="ARBA00007789"/>
    </source>
</evidence>
<dbReference type="RefSeq" id="WP_053403071.1">
    <property type="nucleotide sequence ID" value="NZ_JAUKEN010000005.1"/>
</dbReference>
<dbReference type="InterPro" id="IPR050766">
    <property type="entry name" value="Bact_Lucif_Oxidored"/>
</dbReference>
<comment type="similarity">
    <text evidence="1">To bacterial alkanal monooxygenase alpha and beta chains.</text>
</comment>
<proteinExistence type="predicted"/>
<organism evidence="3 4">
    <name type="scientific">Priestia koreensis</name>
    <dbReference type="NCBI Taxonomy" id="284581"/>
    <lineage>
        <taxon>Bacteria</taxon>
        <taxon>Bacillati</taxon>
        <taxon>Bacillota</taxon>
        <taxon>Bacilli</taxon>
        <taxon>Bacillales</taxon>
        <taxon>Bacillaceae</taxon>
        <taxon>Priestia</taxon>
    </lineage>
</organism>
<reference evidence="4" key="1">
    <citation type="submission" date="2015-08" db="EMBL/GenBank/DDBJ databases">
        <title>Fjat-14210 dsm16467.</title>
        <authorList>
            <person name="Liu B."/>
            <person name="Wang J."/>
            <person name="Zhu Y."/>
            <person name="Liu G."/>
            <person name="Chen Q."/>
            <person name="Chen Z."/>
            <person name="Lan J."/>
            <person name="Che J."/>
            <person name="Ge C."/>
            <person name="Shi H."/>
            <person name="Pan Z."/>
            <person name="Liu X."/>
        </authorList>
    </citation>
    <scope>NUCLEOTIDE SEQUENCE [LARGE SCALE GENOMIC DNA]</scope>
    <source>
        <strain evidence="4">DSM 16467</strain>
    </source>
</reference>
<dbReference type="PATRIC" id="fig|284581.3.peg.4233"/>
<protein>
    <recommendedName>
        <fullName evidence="2">Luciferase-like domain-containing protein</fullName>
    </recommendedName>
</protein>
<gene>
    <name evidence="3" type="ORF">AMD01_19250</name>
</gene>